<protein>
    <submittedName>
        <fullName evidence="1">Methyltransferase type 12</fullName>
    </submittedName>
</protein>
<dbReference type="CDD" id="cd02440">
    <property type="entry name" value="AdoMet_MTases"/>
    <property type="match status" value="1"/>
</dbReference>
<keyword evidence="1" id="KW-0808">Transferase</keyword>
<proteinExistence type="predicted"/>
<dbReference type="STRING" id="207559.Dde_0420"/>
<dbReference type="EMBL" id="CP000112">
    <property type="protein sequence ID" value="ABB37221.1"/>
    <property type="molecule type" value="Genomic_DNA"/>
</dbReference>
<dbReference type="InterPro" id="IPR029063">
    <property type="entry name" value="SAM-dependent_MTases_sf"/>
</dbReference>
<dbReference type="RefSeq" id="WP_011366554.1">
    <property type="nucleotide sequence ID" value="NC_007519.1"/>
</dbReference>
<dbReference type="GO" id="GO:0032259">
    <property type="term" value="P:methylation"/>
    <property type="evidence" value="ECO:0007669"/>
    <property type="project" value="UniProtKB-KW"/>
</dbReference>
<organism evidence="1 2">
    <name type="scientific">Oleidesulfovibrio alaskensis (strain ATCC BAA-1058 / DSM 17464 / G20)</name>
    <name type="common">Desulfovibrio alaskensis</name>
    <dbReference type="NCBI Taxonomy" id="207559"/>
    <lineage>
        <taxon>Bacteria</taxon>
        <taxon>Pseudomonadati</taxon>
        <taxon>Thermodesulfobacteriota</taxon>
        <taxon>Desulfovibrionia</taxon>
        <taxon>Desulfovibrionales</taxon>
        <taxon>Desulfovibrionaceae</taxon>
        <taxon>Oleidesulfovibrio</taxon>
    </lineage>
</organism>
<dbReference type="SUPFAM" id="SSF53335">
    <property type="entry name" value="S-adenosyl-L-methionine-dependent methyltransferases"/>
    <property type="match status" value="1"/>
</dbReference>
<dbReference type="Proteomes" id="UP000002710">
    <property type="component" value="Chromosome"/>
</dbReference>
<dbReference type="HOGENOM" id="CLU_080372_0_0_7"/>
<dbReference type="AlphaFoldDB" id="Q316C5"/>
<gene>
    <name evidence="1" type="ordered locus">Dde_0420</name>
</gene>
<evidence type="ECO:0000313" key="1">
    <source>
        <dbReference type="EMBL" id="ABB37221.1"/>
    </source>
</evidence>
<dbReference type="eggNOG" id="COG2227">
    <property type="taxonomic scope" value="Bacteria"/>
</dbReference>
<dbReference type="Pfam" id="PF13489">
    <property type="entry name" value="Methyltransf_23"/>
    <property type="match status" value="1"/>
</dbReference>
<dbReference type="KEGG" id="dde:Dde_0420"/>
<keyword evidence="2" id="KW-1185">Reference proteome</keyword>
<dbReference type="GO" id="GO:0008168">
    <property type="term" value="F:methyltransferase activity"/>
    <property type="evidence" value="ECO:0007669"/>
    <property type="project" value="UniProtKB-KW"/>
</dbReference>
<dbReference type="Gene3D" id="3.40.50.150">
    <property type="entry name" value="Vaccinia Virus protein VP39"/>
    <property type="match status" value="1"/>
</dbReference>
<evidence type="ECO:0000313" key="2">
    <source>
        <dbReference type="Proteomes" id="UP000002710"/>
    </source>
</evidence>
<reference evidence="1 2" key="1">
    <citation type="journal article" date="2011" name="J. Bacteriol.">
        <title>Complete genome sequence and updated annotation of Desulfovibrio alaskensis G20.</title>
        <authorList>
            <person name="Hauser L.J."/>
            <person name="Land M.L."/>
            <person name="Brown S.D."/>
            <person name="Larimer F."/>
            <person name="Keller K.L."/>
            <person name="Rapp-Giles B.J."/>
            <person name="Price M.N."/>
            <person name="Lin M."/>
            <person name="Bruce D.C."/>
            <person name="Detter J.C."/>
            <person name="Tapia R."/>
            <person name="Han C.S."/>
            <person name="Goodwin L.A."/>
            <person name="Cheng J.F."/>
            <person name="Pitluck S."/>
            <person name="Copeland A."/>
            <person name="Lucas S."/>
            <person name="Nolan M."/>
            <person name="Lapidus A.L."/>
            <person name="Palumbo A.V."/>
            <person name="Wall J.D."/>
        </authorList>
    </citation>
    <scope>NUCLEOTIDE SEQUENCE [LARGE SCALE GENOMIC DNA]</scope>
    <source>
        <strain evidence="2">ATCC BAA 1058 / DSM 17464 / G20</strain>
    </source>
</reference>
<name>Q316C5_OLEA2</name>
<dbReference type="PANTHER" id="PTHR43861">
    <property type="entry name" value="TRANS-ACONITATE 2-METHYLTRANSFERASE-RELATED"/>
    <property type="match status" value="1"/>
</dbReference>
<sequence length="312" mass="34664">MTPCRWNEQWTRNGVTVVRCETCGFIHQIPFPPAAHSTRLYHEGYYEEMKPDYSRIVQEDAGHFAFWAREKMEQAAALLSAGGTHIPGRVLDVGASFGQFLRHWAAAGWQCAGIEPSSLAAAQAAQIPGVHVVNALLEDTSPHTLGGPFHVVHMGEVLNHMRSPREALTLIHDAFMASGGVLIIETSNDFSQLQYAALQQTRQAVRQQDMWWITPDHVSYFSMDSLCALLEKCGFRIAVRDATFPMELFIMQGDNYLDAPQTGRQCHKRRVAADLNLGRGPQGGLRRTLYRALAEQGAGRSLLVYAVKGTTE</sequence>
<accession>Q316C5</accession>
<keyword evidence="1" id="KW-0489">Methyltransferase</keyword>